<dbReference type="GeneID" id="6495707"/>
<feature type="signal peptide" evidence="1">
    <location>
        <begin position="1"/>
        <end position="19"/>
    </location>
</feature>
<dbReference type="PhylomeDB" id="B3MCJ8"/>
<reference evidence="2 3" key="1">
    <citation type="journal article" date="2007" name="Nature">
        <title>Evolution of genes and genomes on the Drosophila phylogeny.</title>
        <authorList>
            <consortium name="Drosophila 12 Genomes Consortium"/>
            <person name="Clark A.G."/>
            <person name="Eisen M.B."/>
            <person name="Smith D.R."/>
            <person name="Bergman C.M."/>
            <person name="Oliver B."/>
            <person name="Markow T.A."/>
            <person name="Kaufman T.C."/>
            <person name="Kellis M."/>
            <person name="Gelbart W."/>
            <person name="Iyer V.N."/>
            <person name="Pollard D.A."/>
            <person name="Sackton T.B."/>
            <person name="Larracuente A.M."/>
            <person name="Singh N.D."/>
            <person name="Abad J.P."/>
            <person name="Abt D.N."/>
            <person name="Adryan B."/>
            <person name="Aguade M."/>
            <person name="Akashi H."/>
            <person name="Anderson W.W."/>
            <person name="Aquadro C.F."/>
            <person name="Ardell D.H."/>
            <person name="Arguello R."/>
            <person name="Artieri C.G."/>
            <person name="Barbash D.A."/>
            <person name="Barker D."/>
            <person name="Barsanti P."/>
            <person name="Batterham P."/>
            <person name="Batzoglou S."/>
            <person name="Begun D."/>
            <person name="Bhutkar A."/>
            <person name="Blanco E."/>
            <person name="Bosak S.A."/>
            <person name="Bradley R.K."/>
            <person name="Brand A.D."/>
            <person name="Brent M.R."/>
            <person name="Brooks A.N."/>
            <person name="Brown R.H."/>
            <person name="Butlin R.K."/>
            <person name="Caggese C."/>
            <person name="Calvi B.R."/>
            <person name="Bernardo de Carvalho A."/>
            <person name="Caspi A."/>
            <person name="Castrezana S."/>
            <person name="Celniker S.E."/>
            <person name="Chang J.L."/>
            <person name="Chapple C."/>
            <person name="Chatterji S."/>
            <person name="Chinwalla A."/>
            <person name="Civetta A."/>
            <person name="Clifton S.W."/>
            <person name="Comeron J.M."/>
            <person name="Costello J.C."/>
            <person name="Coyne J.A."/>
            <person name="Daub J."/>
            <person name="David R.G."/>
            <person name="Delcher A.L."/>
            <person name="Delehaunty K."/>
            <person name="Do C.B."/>
            <person name="Ebling H."/>
            <person name="Edwards K."/>
            <person name="Eickbush T."/>
            <person name="Evans J.D."/>
            <person name="Filipski A."/>
            <person name="Findeiss S."/>
            <person name="Freyhult E."/>
            <person name="Fulton L."/>
            <person name="Fulton R."/>
            <person name="Garcia A.C."/>
            <person name="Gardiner A."/>
            <person name="Garfield D.A."/>
            <person name="Garvin B.E."/>
            <person name="Gibson G."/>
            <person name="Gilbert D."/>
            <person name="Gnerre S."/>
            <person name="Godfrey J."/>
            <person name="Good R."/>
            <person name="Gotea V."/>
            <person name="Gravely B."/>
            <person name="Greenberg A.J."/>
            <person name="Griffiths-Jones S."/>
            <person name="Gross S."/>
            <person name="Guigo R."/>
            <person name="Gustafson E.A."/>
            <person name="Haerty W."/>
            <person name="Hahn M.W."/>
            <person name="Halligan D.L."/>
            <person name="Halpern A.L."/>
            <person name="Halter G.M."/>
            <person name="Han M.V."/>
            <person name="Heger A."/>
            <person name="Hillier L."/>
            <person name="Hinrichs A.S."/>
            <person name="Holmes I."/>
            <person name="Hoskins R.A."/>
            <person name="Hubisz M.J."/>
            <person name="Hultmark D."/>
            <person name="Huntley M.A."/>
            <person name="Jaffe D.B."/>
            <person name="Jagadeeshan S."/>
            <person name="Jeck W.R."/>
            <person name="Johnson J."/>
            <person name="Jones C.D."/>
            <person name="Jordan W.C."/>
            <person name="Karpen G.H."/>
            <person name="Kataoka E."/>
            <person name="Keightley P.D."/>
            <person name="Kheradpour P."/>
            <person name="Kirkness E.F."/>
            <person name="Koerich L.B."/>
            <person name="Kristiansen K."/>
            <person name="Kudrna D."/>
            <person name="Kulathinal R.J."/>
            <person name="Kumar S."/>
            <person name="Kwok R."/>
            <person name="Lander E."/>
            <person name="Langley C.H."/>
            <person name="Lapoint R."/>
            <person name="Lazzaro B.P."/>
            <person name="Lee S.J."/>
            <person name="Levesque L."/>
            <person name="Li R."/>
            <person name="Lin C.F."/>
            <person name="Lin M.F."/>
            <person name="Lindblad-Toh K."/>
            <person name="Llopart A."/>
            <person name="Long M."/>
            <person name="Low L."/>
            <person name="Lozovsky E."/>
            <person name="Lu J."/>
            <person name="Luo M."/>
            <person name="Machado C.A."/>
            <person name="Makalowski W."/>
            <person name="Marzo M."/>
            <person name="Matsuda M."/>
            <person name="Matzkin L."/>
            <person name="McAllister B."/>
            <person name="McBride C.S."/>
            <person name="McKernan B."/>
            <person name="McKernan K."/>
            <person name="Mendez-Lago M."/>
            <person name="Minx P."/>
            <person name="Mollenhauer M.U."/>
            <person name="Montooth K."/>
            <person name="Mount S.M."/>
            <person name="Mu X."/>
            <person name="Myers E."/>
            <person name="Negre B."/>
            <person name="Newfeld S."/>
            <person name="Nielsen R."/>
            <person name="Noor M.A."/>
            <person name="O'Grady P."/>
            <person name="Pachter L."/>
            <person name="Papaceit M."/>
            <person name="Parisi M.J."/>
            <person name="Parisi M."/>
            <person name="Parts L."/>
            <person name="Pedersen J.S."/>
            <person name="Pesole G."/>
            <person name="Phillippy A.M."/>
            <person name="Ponting C.P."/>
            <person name="Pop M."/>
            <person name="Porcelli D."/>
            <person name="Powell J.R."/>
            <person name="Prohaska S."/>
            <person name="Pruitt K."/>
            <person name="Puig M."/>
            <person name="Quesneville H."/>
            <person name="Ram K.R."/>
            <person name="Rand D."/>
            <person name="Rasmussen M.D."/>
            <person name="Reed L.K."/>
            <person name="Reenan R."/>
            <person name="Reily A."/>
            <person name="Remington K.A."/>
            <person name="Rieger T.T."/>
            <person name="Ritchie M.G."/>
            <person name="Robin C."/>
            <person name="Rogers Y.H."/>
            <person name="Rohde C."/>
            <person name="Rozas J."/>
            <person name="Rubenfield M.J."/>
            <person name="Ruiz A."/>
            <person name="Russo S."/>
            <person name="Salzberg S.L."/>
            <person name="Sanchez-Gracia A."/>
            <person name="Saranga D.J."/>
            <person name="Sato H."/>
            <person name="Schaeffer S.W."/>
            <person name="Schatz M.C."/>
            <person name="Schlenke T."/>
            <person name="Schwartz R."/>
            <person name="Segarra C."/>
            <person name="Singh R.S."/>
            <person name="Sirot L."/>
            <person name="Sirota M."/>
            <person name="Sisneros N.B."/>
            <person name="Smith C.D."/>
            <person name="Smith T.F."/>
            <person name="Spieth J."/>
            <person name="Stage D.E."/>
            <person name="Stark A."/>
            <person name="Stephan W."/>
            <person name="Strausberg R.L."/>
            <person name="Strempel S."/>
            <person name="Sturgill D."/>
            <person name="Sutton G."/>
            <person name="Sutton G.G."/>
            <person name="Tao W."/>
            <person name="Teichmann S."/>
            <person name="Tobari Y.N."/>
            <person name="Tomimura Y."/>
            <person name="Tsolas J.M."/>
            <person name="Valente V.L."/>
            <person name="Venter E."/>
            <person name="Venter J.C."/>
            <person name="Vicario S."/>
            <person name="Vieira F.G."/>
            <person name="Vilella A.J."/>
            <person name="Villasante A."/>
            <person name="Walenz B."/>
            <person name="Wang J."/>
            <person name="Wasserman M."/>
            <person name="Watts T."/>
            <person name="Wilson D."/>
            <person name="Wilson R.K."/>
            <person name="Wing R.A."/>
            <person name="Wolfner M.F."/>
            <person name="Wong A."/>
            <person name="Wong G.K."/>
            <person name="Wu C.I."/>
            <person name="Wu G."/>
            <person name="Yamamoto D."/>
            <person name="Yang H.P."/>
            <person name="Yang S.P."/>
            <person name="Yorke J.A."/>
            <person name="Yoshida K."/>
            <person name="Zdobnov E."/>
            <person name="Zhang P."/>
            <person name="Zhang Y."/>
            <person name="Zimin A.V."/>
            <person name="Baldwin J."/>
            <person name="Abdouelleil A."/>
            <person name="Abdulkadir J."/>
            <person name="Abebe A."/>
            <person name="Abera B."/>
            <person name="Abreu J."/>
            <person name="Acer S.C."/>
            <person name="Aftuck L."/>
            <person name="Alexander A."/>
            <person name="An P."/>
            <person name="Anderson E."/>
            <person name="Anderson S."/>
            <person name="Arachi H."/>
            <person name="Azer M."/>
            <person name="Bachantsang P."/>
            <person name="Barry A."/>
            <person name="Bayul T."/>
            <person name="Berlin A."/>
            <person name="Bessette D."/>
            <person name="Bloom T."/>
            <person name="Blye J."/>
            <person name="Boguslavskiy L."/>
            <person name="Bonnet C."/>
            <person name="Boukhgalter B."/>
            <person name="Bourzgui I."/>
            <person name="Brown A."/>
            <person name="Cahill P."/>
            <person name="Channer S."/>
            <person name="Cheshatsang Y."/>
            <person name="Chuda L."/>
            <person name="Citroen M."/>
            <person name="Collymore A."/>
            <person name="Cooke P."/>
            <person name="Costello M."/>
            <person name="D'Aco K."/>
            <person name="Daza R."/>
            <person name="De Haan G."/>
            <person name="DeGray S."/>
            <person name="DeMaso C."/>
            <person name="Dhargay N."/>
            <person name="Dooley K."/>
            <person name="Dooley E."/>
            <person name="Doricent M."/>
            <person name="Dorje P."/>
            <person name="Dorjee K."/>
            <person name="Dupes A."/>
            <person name="Elong R."/>
            <person name="Falk J."/>
            <person name="Farina A."/>
            <person name="Faro S."/>
            <person name="Ferguson D."/>
            <person name="Fisher S."/>
            <person name="Foley C.D."/>
            <person name="Franke A."/>
            <person name="Friedrich D."/>
            <person name="Gadbois L."/>
            <person name="Gearin G."/>
            <person name="Gearin C.R."/>
            <person name="Giannoukos G."/>
            <person name="Goode T."/>
            <person name="Graham J."/>
            <person name="Grandbois E."/>
            <person name="Grewal S."/>
            <person name="Gyaltsen K."/>
            <person name="Hafez N."/>
            <person name="Hagos B."/>
            <person name="Hall J."/>
            <person name="Henson C."/>
            <person name="Hollinger A."/>
            <person name="Honan T."/>
            <person name="Huard M.D."/>
            <person name="Hughes L."/>
            <person name="Hurhula B."/>
            <person name="Husby M.E."/>
            <person name="Kamat A."/>
            <person name="Kanga B."/>
            <person name="Kashin S."/>
            <person name="Khazanovich D."/>
            <person name="Kisner P."/>
            <person name="Lance K."/>
            <person name="Lara M."/>
            <person name="Lee W."/>
            <person name="Lennon N."/>
            <person name="Letendre F."/>
            <person name="LeVine R."/>
            <person name="Lipovsky A."/>
            <person name="Liu X."/>
            <person name="Liu J."/>
            <person name="Liu S."/>
            <person name="Lokyitsang T."/>
            <person name="Lokyitsang Y."/>
            <person name="Lubonja R."/>
            <person name="Lui A."/>
            <person name="MacDonald P."/>
            <person name="Magnisalis V."/>
            <person name="Maru K."/>
            <person name="Matthews C."/>
            <person name="McCusker W."/>
            <person name="McDonough S."/>
            <person name="Mehta T."/>
            <person name="Meldrim J."/>
            <person name="Meneus L."/>
            <person name="Mihai O."/>
            <person name="Mihalev A."/>
            <person name="Mihova T."/>
            <person name="Mittelman R."/>
            <person name="Mlenga V."/>
            <person name="Montmayeur A."/>
            <person name="Mulrain L."/>
            <person name="Navidi A."/>
            <person name="Naylor J."/>
            <person name="Negash T."/>
            <person name="Nguyen T."/>
            <person name="Nguyen N."/>
            <person name="Nicol R."/>
            <person name="Norbu C."/>
            <person name="Norbu N."/>
            <person name="Novod N."/>
            <person name="O'Neill B."/>
            <person name="Osman S."/>
            <person name="Markiewicz E."/>
            <person name="Oyono O.L."/>
            <person name="Patti C."/>
            <person name="Phunkhang P."/>
            <person name="Pierre F."/>
            <person name="Priest M."/>
            <person name="Raghuraman S."/>
            <person name="Rege F."/>
            <person name="Reyes R."/>
            <person name="Rise C."/>
            <person name="Rogov P."/>
            <person name="Ross K."/>
            <person name="Ryan E."/>
            <person name="Settipalli S."/>
            <person name="Shea T."/>
            <person name="Sherpa N."/>
            <person name="Shi L."/>
            <person name="Shih D."/>
            <person name="Sparrow T."/>
            <person name="Spaulding J."/>
            <person name="Stalker J."/>
            <person name="Stange-Thomann N."/>
            <person name="Stavropoulos S."/>
            <person name="Stone C."/>
            <person name="Strader C."/>
            <person name="Tesfaye S."/>
            <person name="Thomson T."/>
            <person name="Thoulutsang Y."/>
            <person name="Thoulutsang D."/>
            <person name="Topham K."/>
            <person name="Topping I."/>
            <person name="Tsamla T."/>
            <person name="Vassiliev H."/>
            <person name="Vo A."/>
            <person name="Wangchuk T."/>
            <person name="Wangdi T."/>
            <person name="Weiand M."/>
            <person name="Wilkinson J."/>
            <person name="Wilson A."/>
            <person name="Yadav S."/>
            <person name="Young G."/>
            <person name="Yu Q."/>
            <person name="Zembek L."/>
            <person name="Zhong D."/>
            <person name="Zimmer A."/>
            <person name="Zwirko Z."/>
            <person name="Jaffe D.B."/>
            <person name="Alvarez P."/>
            <person name="Brockman W."/>
            <person name="Butler J."/>
            <person name="Chin C."/>
            <person name="Gnerre S."/>
            <person name="Grabherr M."/>
            <person name="Kleber M."/>
            <person name="Mauceli E."/>
            <person name="MacCallum I."/>
        </authorList>
    </citation>
    <scope>NUCLEOTIDE SEQUENCE [LARGE SCALE GENOMIC DNA]</scope>
    <source>
        <strain evidence="3">Tucson 14024-0371.13</strain>
    </source>
</reference>
<protein>
    <recommendedName>
        <fullName evidence="4">MD-2-related lipid-recognition domain-containing protein</fullName>
    </recommendedName>
</protein>
<dbReference type="HOGENOM" id="CLU_116901_0_0_1"/>
<dbReference type="OrthoDB" id="8186735at2759"/>
<organism evidence="2 3">
    <name type="scientific">Drosophila ananassae</name>
    <name type="common">Fruit fly</name>
    <dbReference type="NCBI Taxonomy" id="7217"/>
    <lineage>
        <taxon>Eukaryota</taxon>
        <taxon>Metazoa</taxon>
        <taxon>Ecdysozoa</taxon>
        <taxon>Arthropoda</taxon>
        <taxon>Hexapoda</taxon>
        <taxon>Insecta</taxon>
        <taxon>Pterygota</taxon>
        <taxon>Neoptera</taxon>
        <taxon>Endopterygota</taxon>
        <taxon>Diptera</taxon>
        <taxon>Brachycera</taxon>
        <taxon>Muscomorpha</taxon>
        <taxon>Ephydroidea</taxon>
        <taxon>Drosophilidae</taxon>
        <taxon>Drosophila</taxon>
        <taxon>Sophophora</taxon>
    </lineage>
</organism>
<dbReference type="InParanoid" id="B3MCJ8"/>
<evidence type="ECO:0000256" key="1">
    <source>
        <dbReference type="SAM" id="SignalP"/>
    </source>
</evidence>
<feature type="chain" id="PRO_5002792908" description="MD-2-related lipid-recognition domain-containing protein" evidence="1">
    <location>
        <begin position="20"/>
        <end position="188"/>
    </location>
</feature>
<dbReference type="InterPro" id="IPR010512">
    <property type="entry name" value="DUF1091"/>
</dbReference>
<evidence type="ECO:0008006" key="4">
    <source>
        <dbReference type="Google" id="ProtNLM"/>
    </source>
</evidence>
<evidence type="ECO:0000313" key="2">
    <source>
        <dbReference type="EMBL" id="EDV36232.1"/>
    </source>
</evidence>
<dbReference type="AlphaFoldDB" id="B3MCJ8"/>
<dbReference type="PANTHER" id="PTHR20898">
    <property type="entry name" value="DAEDALUS ON 3-RELATED-RELATED"/>
    <property type="match status" value="1"/>
</dbReference>
<keyword evidence="3" id="KW-1185">Reference proteome</keyword>
<keyword evidence="1" id="KW-0732">Signal</keyword>
<name>B3MCJ8_DROAN</name>
<dbReference type="SMART" id="SM00697">
    <property type="entry name" value="DM8"/>
    <property type="match status" value="1"/>
</dbReference>
<gene>
    <name evidence="2" type="primary">Dana\GF12861</name>
    <name evidence="2" type="synonym">dana_GLEANR_12879</name>
    <name evidence="2" type="ORF">GF12861</name>
</gene>
<proteinExistence type="predicted"/>
<evidence type="ECO:0000313" key="3">
    <source>
        <dbReference type="Proteomes" id="UP000007801"/>
    </source>
</evidence>
<sequence>MAQLVWIFLLICLVNYSDSAKSSRQRLRLMWKTFNCLANSNYISGHNCFIVEPEKSLITAELTYFVDISKYNATFKLFMPRPPSRQLQKVIDVNVDVCQFSKGLHGHRFMTIVIKGFGKKASQLKCPHPRGNYTYPNINIADNLPAFLPETDFKIEMNFLTSEAHVFNTSLTGFLYDPLKKKYKPKDV</sequence>
<accession>B3MCJ8</accession>
<dbReference type="OMA" id="MWKTFNC"/>
<dbReference type="PANTHER" id="PTHR20898:SF0">
    <property type="entry name" value="DAEDALUS ON 3-RELATED"/>
    <property type="match status" value="1"/>
</dbReference>
<dbReference type="EMBL" id="CH902619">
    <property type="protein sequence ID" value="EDV36232.1"/>
    <property type="molecule type" value="Genomic_DNA"/>
</dbReference>
<dbReference type="KEGG" id="dan:6495707"/>
<dbReference type="Pfam" id="PF06477">
    <property type="entry name" value="DUF1091"/>
    <property type="match status" value="1"/>
</dbReference>
<dbReference type="Proteomes" id="UP000007801">
    <property type="component" value="Unassembled WGS sequence"/>
</dbReference>